<protein>
    <submittedName>
        <fullName evidence="2">Uncharacterized protein</fullName>
    </submittedName>
</protein>
<comment type="caution">
    <text evidence="2">The sequence shown here is derived from an EMBL/GenBank/DDBJ whole genome shotgun (WGS) entry which is preliminary data.</text>
</comment>
<feature type="transmembrane region" description="Helical" evidence="1">
    <location>
        <begin position="12"/>
        <end position="35"/>
    </location>
</feature>
<feature type="transmembrane region" description="Helical" evidence="1">
    <location>
        <begin position="120"/>
        <end position="142"/>
    </location>
</feature>
<keyword evidence="1" id="KW-0472">Membrane</keyword>
<keyword evidence="1" id="KW-1133">Transmembrane helix</keyword>
<evidence type="ECO:0000313" key="3">
    <source>
        <dbReference type="Proteomes" id="UP000559256"/>
    </source>
</evidence>
<feature type="transmembrane region" description="Helical" evidence="1">
    <location>
        <begin position="93"/>
        <end position="113"/>
    </location>
</feature>
<dbReference type="PANTHER" id="PTHR40465">
    <property type="entry name" value="CHROMOSOME 1, WHOLE GENOME SHOTGUN SEQUENCE"/>
    <property type="match status" value="1"/>
</dbReference>
<evidence type="ECO:0000256" key="1">
    <source>
        <dbReference type="SAM" id="Phobius"/>
    </source>
</evidence>
<dbReference type="EMBL" id="JAACJM010000066">
    <property type="protein sequence ID" value="KAF5352320.1"/>
    <property type="molecule type" value="Genomic_DNA"/>
</dbReference>
<proteinExistence type="predicted"/>
<dbReference type="PANTHER" id="PTHR40465:SF1">
    <property type="entry name" value="DUF6534 DOMAIN-CONTAINING PROTEIN"/>
    <property type="match status" value="1"/>
</dbReference>
<reference evidence="2 3" key="1">
    <citation type="journal article" date="2020" name="ISME J.">
        <title>Uncovering the hidden diversity of litter-decomposition mechanisms in mushroom-forming fungi.</title>
        <authorList>
            <person name="Floudas D."/>
            <person name="Bentzer J."/>
            <person name="Ahren D."/>
            <person name="Johansson T."/>
            <person name="Persson P."/>
            <person name="Tunlid A."/>
        </authorList>
    </citation>
    <scope>NUCLEOTIDE SEQUENCE [LARGE SCALE GENOMIC DNA]</scope>
    <source>
        <strain evidence="2 3">CBS 291.85</strain>
    </source>
</reference>
<accession>A0A8H5D2J5</accession>
<dbReference type="Proteomes" id="UP000559256">
    <property type="component" value="Unassembled WGS sequence"/>
</dbReference>
<dbReference type="AlphaFoldDB" id="A0A8H5D2J5"/>
<keyword evidence="3" id="KW-1185">Reference proteome</keyword>
<feature type="transmembrane region" description="Helical" evidence="1">
    <location>
        <begin position="47"/>
        <end position="73"/>
    </location>
</feature>
<dbReference type="OrthoDB" id="2562493at2759"/>
<gene>
    <name evidence="2" type="ORF">D9758_011944</name>
</gene>
<name>A0A8H5D2J5_9AGAR</name>
<evidence type="ECO:0000313" key="2">
    <source>
        <dbReference type="EMBL" id="KAF5352320.1"/>
    </source>
</evidence>
<sequence>MAEIPSIDISLILGPVVVSALVNALLAGICMVQYLEYYESRIKDGPTITGLVIWVAIVDTFSSCTSSSLLWHYTVDSFENKTGLLSTPWQYNTVPMSTTLISVPVQFFLAWRIRVFSESFVLFVVICTLSLAQGGLAFASSMGALLEPNVEANARRIPVADSWLAISVACDASITAALSYYLLKSSQCHSLIAQNQGVRLTQVTVDRHSEDKPALDIFIAHGPIVHVGLQSIAIMIISGDILFISNRNTLMTTLNTRSVLRRQMRPRTVPTLGHLFQSGQNNSSSHWQDERYPVQTVAPSNSTQVDVISSTMMDDLSVGGKKVKRLRSDITDSHGEQEPQWQNSKGDLETLILWVTIHLETERLNCVSLVSLDDV</sequence>
<keyword evidence="1" id="KW-0812">Transmembrane</keyword>
<organism evidence="2 3">
    <name type="scientific">Tetrapyrgos nigripes</name>
    <dbReference type="NCBI Taxonomy" id="182062"/>
    <lineage>
        <taxon>Eukaryota</taxon>
        <taxon>Fungi</taxon>
        <taxon>Dikarya</taxon>
        <taxon>Basidiomycota</taxon>
        <taxon>Agaricomycotina</taxon>
        <taxon>Agaricomycetes</taxon>
        <taxon>Agaricomycetidae</taxon>
        <taxon>Agaricales</taxon>
        <taxon>Marasmiineae</taxon>
        <taxon>Marasmiaceae</taxon>
        <taxon>Tetrapyrgos</taxon>
    </lineage>
</organism>